<name>A0ABX7R9D3_9GAMM</name>
<feature type="transmembrane region" description="Helical" evidence="1">
    <location>
        <begin position="73"/>
        <end position="93"/>
    </location>
</feature>
<accession>A0ABX7R9D3</accession>
<dbReference type="RefSeq" id="WP_200608798.1">
    <property type="nucleotide sequence ID" value="NZ_CP071517.1"/>
</dbReference>
<gene>
    <name evidence="2" type="ORF">HIV01_016450</name>
</gene>
<keyword evidence="1" id="KW-0472">Membrane</keyword>
<proteinExistence type="predicted"/>
<feature type="transmembrane region" description="Helical" evidence="1">
    <location>
        <begin position="100"/>
        <end position="118"/>
    </location>
</feature>
<feature type="transmembrane region" description="Helical" evidence="1">
    <location>
        <begin position="138"/>
        <end position="155"/>
    </location>
</feature>
<feature type="transmembrane region" description="Helical" evidence="1">
    <location>
        <begin position="167"/>
        <end position="187"/>
    </location>
</feature>
<reference evidence="2 3" key="1">
    <citation type="submission" date="2021-02" db="EMBL/GenBank/DDBJ databases">
        <title>Lysobacter arenosi sp. nov., isolated from soil of gangwondo yeongwol, south Korea.</title>
        <authorList>
            <person name="Kim K.R."/>
            <person name="Kim K.H."/>
            <person name="Jeon C.O."/>
        </authorList>
    </citation>
    <scope>NUCLEOTIDE SEQUENCE [LARGE SCALE GENOMIC DNA]</scope>
    <source>
        <strain evidence="2 3">R7</strain>
    </source>
</reference>
<dbReference type="InterPro" id="IPR009339">
    <property type="entry name" value="DUF998"/>
</dbReference>
<keyword evidence="1" id="KW-0812">Transmembrane</keyword>
<organism evidence="2 3">
    <name type="scientific">Lysobacter arenosi</name>
    <dbReference type="NCBI Taxonomy" id="2795387"/>
    <lineage>
        <taxon>Bacteria</taxon>
        <taxon>Pseudomonadati</taxon>
        <taxon>Pseudomonadota</taxon>
        <taxon>Gammaproteobacteria</taxon>
        <taxon>Lysobacterales</taxon>
        <taxon>Lysobacteraceae</taxon>
        <taxon>Lysobacter</taxon>
    </lineage>
</organism>
<keyword evidence="1" id="KW-1133">Transmembrane helix</keyword>
<sequence>MKATVPVDAAVRRKQGGFLDGVVRQKSGLICLVAVLVFLSTCIVLQWLRTDLDWRQDPLSAYLKGPYGGWLRLAYYSLSMALILLGAGLYRVLQPQARSAVPAALLALAGIALALTAISETDLPLLDHDQENQLHRLAAMTTFLSVTSAMVLQSWRFHYDAIWRVHVALALPLAVASFIALWIYAYWHGMPEGLRQKTVISMILLWLGIAAWWLRHEQLVRLQPVAETPPAPD</sequence>
<dbReference type="Pfam" id="PF06197">
    <property type="entry name" value="DUF998"/>
    <property type="match status" value="1"/>
</dbReference>
<dbReference type="EMBL" id="CP071517">
    <property type="protein sequence ID" value="QSX74733.1"/>
    <property type="molecule type" value="Genomic_DNA"/>
</dbReference>
<feature type="transmembrane region" description="Helical" evidence="1">
    <location>
        <begin position="29"/>
        <end position="48"/>
    </location>
</feature>
<protein>
    <submittedName>
        <fullName evidence="2">DUF998 domain-containing protein</fullName>
    </submittedName>
</protein>
<keyword evidence="3" id="KW-1185">Reference proteome</keyword>
<evidence type="ECO:0000313" key="2">
    <source>
        <dbReference type="EMBL" id="QSX74733.1"/>
    </source>
</evidence>
<evidence type="ECO:0000256" key="1">
    <source>
        <dbReference type="SAM" id="Phobius"/>
    </source>
</evidence>
<feature type="transmembrane region" description="Helical" evidence="1">
    <location>
        <begin position="199"/>
        <end position="214"/>
    </location>
</feature>
<evidence type="ECO:0000313" key="3">
    <source>
        <dbReference type="Proteomes" id="UP000663400"/>
    </source>
</evidence>
<dbReference type="Proteomes" id="UP000663400">
    <property type="component" value="Chromosome"/>
</dbReference>